<feature type="compositionally biased region" description="Basic and acidic residues" evidence="1">
    <location>
        <begin position="16"/>
        <end position="35"/>
    </location>
</feature>
<comment type="caution">
    <text evidence="4">The sequence shown here is derived from an EMBL/GenBank/DDBJ whole genome shotgun (WGS) entry which is preliminary data.</text>
</comment>
<name>A0A347VQY6_9HELI</name>
<accession>A0A347VQY6</accession>
<evidence type="ECO:0000313" key="3">
    <source>
        <dbReference type="EMBL" id="MWV68572.1"/>
    </source>
</evidence>
<organism evidence="4 5">
    <name type="scientific">Helicobacter saguini</name>
    <dbReference type="NCBI Taxonomy" id="1548018"/>
    <lineage>
        <taxon>Bacteria</taxon>
        <taxon>Pseudomonadati</taxon>
        <taxon>Campylobacterota</taxon>
        <taxon>Epsilonproteobacteria</taxon>
        <taxon>Campylobacterales</taxon>
        <taxon>Helicobacteraceae</taxon>
        <taxon>Helicobacter</taxon>
    </lineage>
</organism>
<evidence type="ECO:0000256" key="1">
    <source>
        <dbReference type="SAM" id="MobiDB-lite"/>
    </source>
</evidence>
<evidence type="ECO:0000313" key="5">
    <source>
        <dbReference type="Proteomes" id="UP000029714"/>
    </source>
</evidence>
<dbReference type="SUPFAM" id="SSF101498">
    <property type="entry name" value="Anti-sigma factor FlgM"/>
    <property type="match status" value="1"/>
</dbReference>
<evidence type="ECO:0000313" key="4">
    <source>
        <dbReference type="EMBL" id="TLD95890.1"/>
    </source>
</evidence>
<gene>
    <name evidence="3" type="ORF">DCO61_00625</name>
    <name evidence="4" type="ORF">LS64_000550</name>
</gene>
<sequence>MRISASVTATIQQAQNRDRDAIKNSDRNDRNERVRDDSVSEIFGGKSRADRVAQIKEEIKNGTYKLDLFATSDRMARSLLNA</sequence>
<keyword evidence="4" id="KW-0969">Cilium</keyword>
<dbReference type="Proteomes" id="UP000029714">
    <property type="component" value="Unassembled WGS sequence"/>
</dbReference>
<keyword evidence="4" id="KW-0966">Cell projection</keyword>
<feature type="compositionally biased region" description="Polar residues" evidence="1">
    <location>
        <begin position="1"/>
        <end position="15"/>
    </location>
</feature>
<keyword evidence="4" id="KW-0282">Flagellum</keyword>
<protein>
    <submittedName>
        <fullName evidence="4">Flagellar biosynthesis anti-sigma factor FlgM</fullName>
    </submittedName>
</protein>
<dbReference type="Proteomes" id="UP000477070">
    <property type="component" value="Unassembled WGS sequence"/>
</dbReference>
<reference evidence="4 5" key="1">
    <citation type="journal article" date="2014" name="Genome Announc.">
        <title>Draft genome sequences of eight enterohepatic helicobacter species isolated from both laboratory and wild rodents.</title>
        <authorList>
            <person name="Sheh A."/>
            <person name="Shen Z."/>
            <person name="Fox J.G."/>
        </authorList>
    </citation>
    <scope>NUCLEOTIDE SEQUENCE [LARGE SCALE GENOMIC DNA]</scope>
    <source>
        <strain evidence="4 5">MIT 97-6194</strain>
    </source>
</reference>
<proteinExistence type="predicted"/>
<feature type="domain" description="Anti-sigma-28 factor FlgM C-terminal" evidence="2">
    <location>
        <begin position="47"/>
        <end position="76"/>
    </location>
</feature>
<dbReference type="OrthoDB" id="5328035at2"/>
<dbReference type="RefSeq" id="WP_034570688.1">
    <property type="nucleotide sequence ID" value="NZ_JRMP02000001.1"/>
</dbReference>
<reference evidence="4 5" key="2">
    <citation type="journal article" date="2016" name="Infect. Immun.">
        <title>Helicobacter saguini, a Novel Helicobacter Isolated from Cotton-Top Tamarins with Ulcerative Colitis, Has Proinflammatory Properties and Induces Typhlocolitis and Dysplasia in Gnotobiotic IL-10-/- Mice.</title>
        <authorList>
            <person name="Shen Z."/>
            <person name="Mannion A."/>
            <person name="Whary M.T."/>
            <person name="Muthupalani S."/>
            <person name="Sheh A."/>
            <person name="Feng Y."/>
            <person name="Gong G."/>
            <person name="Vandamme P."/>
            <person name="Holcombe H.R."/>
            <person name="Paster B.J."/>
            <person name="Fox J.G."/>
        </authorList>
    </citation>
    <scope>NUCLEOTIDE SEQUENCE [LARGE SCALE GENOMIC DNA]</scope>
    <source>
        <strain evidence="4 5">MIT 97-6194</strain>
    </source>
</reference>
<dbReference type="InterPro" id="IPR035890">
    <property type="entry name" value="Anti-sigma-28_factor_FlgM_sf"/>
</dbReference>
<evidence type="ECO:0000259" key="2">
    <source>
        <dbReference type="Pfam" id="PF04316"/>
    </source>
</evidence>
<reference evidence="3 6" key="4">
    <citation type="submission" date="2019-12" db="EMBL/GenBank/DDBJ databases">
        <title>Multi-Generational Helicobacter saguini Isolates.</title>
        <authorList>
            <person name="Mannion A."/>
            <person name="Shen Z."/>
            <person name="Fox J.G."/>
        </authorList>
    </citation>
    <scope>NUCLEOTIDE SEQUENCE [LARGE SCALE GENOMIC DNA]</scope>
    <source>
        <strain evidence="3">16-048</strain>
        <strain evidence="6">16-048 (F4)</strain>
    </source>
</reference>
<dbReference type="AlphaFoldDB" id="A0A347VQY6"/>
<feature type="region of interest" description="Disordered" evidence="1">
    <location>
        <begin position="1"/>
        <end position="35"/>
    </location>
</feature>
<dbReference type="EMBL" id="JRMP02000001">
    <property type="protein sequence ID" value="TLD95890.1"/>
    <property type="molecule type" value="Genomic_DNA"/>
</dbReference>
<reference evidence="4" key="3">
    <citation type="submission" date="2018-04" db="EMBL/GenBank/DDBJ databases">
        <authorList>
            <person name="Sheh A."/>
            <person name="Shen Z."/>
            <person name="Mannion A.J."/>
            <person name="Fox J.G."/>
        </authorList>
    </citation>
    <scope>NUCLEOTIDE SEQUENCE</scope>
    <source>
        <strain evidence="4">MIT 97-6194</strain>
    </source>
</reference>
<dbReference type="EMBL" id="QBIU01000001">
    <property type="protein sequence ID" value="MWV68572.1"/>
    <property type="molecule type" value="Genomic_DNA"/>
</dbReference>
<dbReference type="Pfam" id="PF04316">
    <property type="entry name" value="FlgM"/>
    <property type="match status" value="1"/>
</dbReference>
<dbReference type="InterPro" id="IPR031316">
    <property type="entry name" value="FlgM_C"/>
</dbReference>
<keyword evidence="5" id="KW-1185">Reference proteome</keyword>
<evidence type="ECO:0000313" key="6">
    <source>
        <dbReference type="Proteomes" id="UP000477070"/>
    </source>
</evidence>